<name>A0A7S4RFV9_9STRA</name>
<dbReference type="SUPFAM" id="SSF50249">
    <property type="entry name" value="Nucleic acid-binding proteins"/>
    <property type="match status" value="1"/>
</dbReference>
<dbReference type="PANTHER" id="PTHR13989">
    <property type="entry name" value="REPLICATION PROTEIN A-RELATED"/>
    <property type="match status" value="1"/>
</dbReference>
<dbReference type="GO" id="GO:0006260">
    <property type="term" value="P:DNA replication"/>
    <property type="evidence" value="ECO:0007669"/>
    <property type="project" value="TreeGrafter"/>
</dbReference>
<gene>
    <name evidence="6" type="ORF">DBRI00130_LOCUS18077</name>
</gene>
<feature type="domain" description="Replication protein A C-terminal" evidence="5">
    <location>
        <begin position="81"/>
        <end position="157"/>
    </location>
</feature>
<reference evidence="6" key="1">
    <citation type="submission" date="2021-01" db="EMBL/GenBank/DDBJ databases">
        <authorList>
            <person name="Corre E."/>
            <person name="Pelletier E."/>
            <person name="Niang G."/>
            <person name="Scheremetjew M."/>
            <person name="Finn R."/>
            <person name="Kale V."/>
            <person name="Holt S."/>
            <person name="Cochrane G."/>
            <person name="Meng A."/>
            <person name="Brown T."/>
            <person name="Cohen L."/>
        </authorList>
    </citation>
    <scope>NUCLEOTIDE SEQUENCE</scope>
    <source>
        <strain evidence="6">GSO104</strain>
    </source>
</reference>
<dbReference type="EMBL" id="HBNS01022890">
    <property type="protein sequence ID" value="CAE4613308.1"/>
    <property type="molecule type" value="Transcribed_RNA"/>
</dbReference>
<evidence type="ECO:0000256" key="2">
    <source>
        <dbReference type="ARBA" id="ARBA00007815"/>
    </source>
</evidence>
<dbReference type="GO" id="GO:0006289">
    <property type="term" value="P:nucleotide-excision repair"/>
    <property type="evidence" value="ECO:0007669"/>
    <property type="project" value="TreeGrafter"/>
</dbReference>
<dbReference type="GO" id="GO:0000781">
    <property type="term" value="C:chromosome, telomeric region"/>
    <property type="evidence" value="ECO:0007669"/>
    <property type="project" value="TreeGrafter"/>
</dbReference>
<evidence type="ECO:0000313" key="6">
    <source>
        <dbReference type="EMBL" id="CAE4613308.1"/>
    </source>
</evidence>
<dbReference type="InterPro" id="IPR040260">
    <property type="entry name" value="RFA2-like"/>
</dbReference>
<sequence>MRQECQPNTYVRVIGQVKEYDGQKQVLGYSVRKVSSGNELTHHMLEVVFSAEKYKKSNQIVGLPQAQPFGSGLSSGVGFGGGGGNMAMTSSMGGGGGGGDVSNVVLDFIKEKGELLEVGADVNECIRSYAGQFNESQIRQAVEKLASEGLIYSTINEDNYKYAM</sequence>
<protein>
    <recommendedName>
        <fullName evidence="5">Replication protein A C-terminal domain-containing protein</fullName>
    </recommendedName>
</protein>
<evidence type="ECO:0000256" key="3">
    <source>
        <dbReference type="ARBA" id="ARBA00023125"/>
    </source>
</evidence>
<dbReference type="Pfam" id="PF08784">
    <property type="entry name" value="RPA_C"/>
    <property type="match status" value="1"/>
</dbReference>
<accession>A0A7S4RFV9</accession>
<dbReference type="InterPro" id="IPR014892">
    <property type="entry name" value="RPA_C"/>
</dbReference>
<dbReference type="InterPro" id="IPR036388">
    <property type="entry name" value="WH-like_DNA-bd_sf"/>
</dbReference>
<dbReference type="InterPro" id="IPR036390">
    <property type="entry name" value="WH_DNA-bd_sf"/>
</dbReference>
<dbReference type="SUPFAM" id="SSF46785">
    <property type="entry name" value="Winged helix' DNA-binding domain"/>
    <property type="match status" value="1"/>
</dbReference>
<dbReference type="GO" id="GO:0000724">
    <property type="term" value="P:double-strand break repair via homologous recombination"/>
    <property type="evidence" value="ECO:0007669"/>
    <property type="project" value="TreeGrafter"/>
</dbReference>
<dbReference type="GO" id="GO:0035861">
    <property type="term" value="C:site of double-strand break"/>
    <property type="evidence" value="ECO:0007669"/>
    <property type="project" value="TreeGrafter"/>
</dbReference>
<dbReference type="Gene3D" id="2.40.50.140">
    <property type="entry name" value="Nucleic acid-binding proteins"/>
    <property type="match status" value="1"/>
</dbReference>
<dbReference type="AlphaFoldDB" id="A0A7S4RFV9"/>
<comment type="subcellular location">
    <subcellularLocation>
        <location evidence="1">Nucleus</location>
    </subcellularLocation>
</comment>
<evidence type="ECO:0000256" key="4">
    <source>
        <dbReference type="ARBA" id="ARBA00023242"/>
    </source>
</evidence>
<dbReference type="InterPro" id="IPR012340">
    <property type="entry name" value="NA-bd_OB-fold"/>
</dbReference>
<organism evidence="6">
    <name type="scientific">Ditylum brightwellii</name>
    <dbReference type="NCBI Taxonomy" id="49249"/>
    <lineage>
        <taxon>Eukaryota</taxon>
        <taxon>Sar</taxon>
        <taxon>Stramenopiles</taxon>
        <taxon>Ochrophyta</taxon>
        <taxon>Bacillariophyta</taxon>
        <taxon>Mediophyceae</taxon>
        <taxon>Lithodesmiophycidae</taxon>
        <taxon>Lithodesmiales</taxon>
        <taxon>Lithodesmiaceae</taxon>
        <taxon>Ditylum</taxon>
    </lineage>
</organism>
<proteinExistence type="inferred from homology"/>
<dbReference type="GO" id="GO:0005662">
    <property type="term" value="C:DNA replication factor A complex"/>
    <property type="evidence" value="ECO:0007669"/>
    <property type="project" value="TreeGrafter"/>
</dbReference>
<dbReference type="Gene3D" id="1.10.10.10">
    <property type="entry name" value="Winged helix-like DNA-binding domain superfamily/Winged helix DNA-binding domain"/>
    <property type="match status" value="1"/>
</dbReference>
<comment type="similarity">
    <text evidence="2">Belongs to the replication factor A protein 2 family.</text>
</comment>
<evidence type="ECO:0000256" key="1">
    <source>
        <dbReference type="ARBA" id="ARBA00004123"/>
    </source>
</evidence>
<keyword evidence="3" id="KW-0238">DNA-binding</keyword>
<dbReference type="GO" id="GO:0003697">
    <property type="term" value="F:single-stranded DNA binding"/>
    <property type="evidence" value="ECO:0007669"/>
    <property type="project" value="TreeGrafter"/>
</dbReference>
<evidence type="ECO:0000259" key="5">
    <source>
        <dbReference type="Pfam" id="PF08784"/>
    </source>
</evidence>
<keyword evidence="4" id="KW-0539">Nucleus</keyword>
<dbReference type="PANTHER" id="PTHR13989:SF16">
    <property type="entry name" value="REPLICATION PROTEIN A2"/>
    <property type="match status" value="1"/>
</dbReference>